<dbReference type="Proteomes" id="UP001200741">
    <property type="component" value="Unassembled WGS sequence"/>
</dbReference>
<evidence type="ECO:0008006" key="3">
    <source>
        <dbReference type="Google" id="ProtNLM"/>
    </source>
</evidence>
<protein>
    <recommendedName>
        <fullName evidence="3">YqjK-like protein</fullName>
    </recommendedName>
</protein>
<evidence type="ECO:0000313" key="2">
    <source>
        <dbReference type="Proteomes" id="UP001200741"/>
    </source>
</evidence>
<reference evidence="1 2" key="1">
    <citation type="submission" date="2021-12" db="EMBL/GenBank/DDBJ databases">
        <title>Genome seq of P8.</title>
        <authorList>
            <person name="Seo T."/>
        </authorList>
    </citation>
    <scope>NUCLEOTIDE SEQUENCE [LARGE SCALE GENOMIC DNA]</scope>
    <source>
        <strain evidence="1 2">P8</strain>
    </source>
</reference>
<gene>
    <name evidence="1" type="ORF">LXT13_14840</name>
</gene>
<dbReference type="EMBL" id="JAJTWU010000005">
    <property type="protein sequence ID" value="MCE4555681.1"/>
    <property type="molecule type" value="Genomic_DNA"/>
</dbReference>
<sequence length="99" mass="11603">MIPRIPQDPALRTERKENLLLASTLLRGQMERDLDDLGERADGVARRVQVLRGWLKHPALQALVGGGAAFFATADRQRRHRLWGLLRWGWLAWRVWRRR</sequence>
<proteinExistence type="predicted"/>
<keyword evidence="2" id="KW-1185">Reference proteome</keyword>
<comment type="caution">
    <text evidence="1">The sequence shown here is derived from an EMBL/GenBank/DDBJ whole genome shotgun (WGS) entry which is preliminary data.</text>
</comment>
<evidence type="ECO:0000313" key="1">
    <source>
        <dbReference type="EMBL" id="MCE4555681.1"/>
    </source>
</evidence>
<dbReference type="RefSeq" id="WP_233372727.1">
    <property type="nucleotide sequence ID" value="NZ_JAJTWU010000005.1"/>
</dbReference>
<organism evidence="1 2">
    <name type="scientific">Pelomonas cellulosilytica</name>
    <dbReference type="NCBI Taxonomy" id="2906762"/>
    <lineage>
        <taxon>Bacteria</taxon>
        <taxon>Pseudomonadati</taxon>
        <taxon>Pseudomonadota</taxon>
        <taxon>Betaproteobacteria</taxon>
        <taxon>Burkholderiales</taxon>
        <taxon>Sphaerotilaceae</taxon>
        <taxon>Roseateles</taxon>
    </lineage>
</organism>
<accession>A0ABS8XYI0</accession>
<name>A0ABS8XYI0_9BURK</name>